<reference evidence="1 2" key="1">
    <citation type="journal article" date="2014" name="Science">
        <title>Plant genetics. Early allopolyploid evolution in the post-Neolithic Brassica napus oilseed genome.</title>
        <authorList>
            <person name="Chalhoub B."/>
            <person name="Denoeud F."/>
            <person name="Liu S."/>
            <person name="Parkin I.A."/>
            <person name="Tang H."/>
            <person name="Wang X."/>
            <person name="Chiquet J."/>
            <person name="Belcram H."/>
            <person name="Tong C."/>
            <person name="Samans B."/>
            <person name="Correa M."/>
            <person name="Da Silva C."/>
            <person name="Just J."/>
            <person name="Falentin C."/>
            <person name="Koh C.S."/>
            <person name="Le Clainche I."/>
            <person name="Bernard M."/>
            <person name="Bento P."/>
            <person name="Noel B."/>
            <person name="Labadie K."/>
            <person name="Alberti A."/>
            <person name="Charles M."/>
            <person name="Arnaud D."/>
            <person name="Guo H."/>
            <person name="Daviaud C."/>
            <person name="Alamery S."/>
            <person name="Jabbari K."/>
            <person name="Zhao M."/>
            <person name="Edger P.P."/>
            <person name="Chelaifa H."/>
            <person name="Tack D."/>
            <person name="Lassalle G."/>
            <person name="Mestiri I."/>
            <person name="Schnel N."/>
            <person name="Le Paslier M.C."/>
            <person name="Fan G."/>
            <person name="Renault V."/>
            <person name="Bayer P.E."/>
            <person name="Golicz A.A."/>
            <person name="Manoli S."/>
            <person name="Lee T.H."/>
            <person name="Thi V.H."/>
            <person name="Chalabi S."/>
            <person name="Hu Q."/>
            <person name="Fan C."/>
            <person name="Tollenaere R."/>
            <person name="Lu Y."/>
            <person name="Battail C."/>
            <person name="Shen J."/>
            <person name="Sidebottom C.H."/>
            <person name="Wang X."/>
            <person name="Canaguier A."/>
            <person name="Chauveau A."/>
            <person name="Berard A."/>
            <person name="Deniot G."/>
            <person name="Guan M."/>
            <person name="Liu Z."/>
            <person name="Sun F."/>
            <person name="Lim Y.P."/>
            <person name="Lyons E."/>
            <person name="Town C.D."/>
            <person name="Bancroft I."/>
            <person name="Wang X."/>
            <person name="Meng J."/>
            <person name="Ma J."/>
            <person name="Pires J.C."/>
            <person name="King G.J."/>
            <person name="Brunel D."/>
            <person name="Delourme R."/>
            <person name="Renard M."/>
            <person name="Aury J.M."/>
            <person name="Adams K.L."/>
            <person name="Batley J."/>
            <person name="Snowdon R.J."/>
            <person name="Tost J."/>
            <person name="Edwards D."/>
            <person name="Zhou Y."/>
            <person name="Hua W."/>
            <person name="Sharpe A.G."/>
            <person name="Paterson A.H."/>
            <person name="Guan C."/>
            <person name="Wincker P."/>
        </authorList>
    </citation>
    <scope>NUCLEOTIDE SEQUENCE [LARGE SCALE GENOMIC DNA]</scope>
    <source>
        <strain evidence="2">cv. Darmor-bzh</strain>
    </source>
</reference>
<dbReference type="AlphaFoldDB" id="A0A078FTH5"/>
<sequence length="114" mass="12838">MSGEDLTGTRVAFRTTNLTTMMKCLTQQHVTNKTTKEHLDALTAALTPPPADDHRKKAVVHRLCCPFMLLPMPCVTSYYLCLLQGASMLQEMSKEFGFGSFWRHEDSSDILDVK</sequence>
<dbReference type="OMA" id="CCPFMLL"/>
<name>A0A078FTH5_BRANA</name>
<dbReference type="EMBL" id="LK032061">
    <property type="protein sequence ID" value="CDY16142.1"/>
    <property type="molecule type" value="Genomic_DNA"/>
</dbReference>
<dbReference type="Proteomes" id="UP000028999">
    <property type="component" value="Unassembled WGS sequence"/>
</dbReference>
<dbReference type="PaxDb" id="3708-A0A078FTH5"/>
<organism evidence="1 2">
    <name type="scientific">Brassica napus</name>
    <name type="common">Rape</name>
    <dbReference type="NCBI Taxonomy" id="3708"/>
    <lineage>
        <taxon>Eukaryota</taxon>
        <taxon>Viridiplantae</taxon>
        <taxon>Streptophyta</taxon>
        <taxon>Embryophyta</taxon>
        <taxon>Tracheophyta</taxon>
        <taxon>Spermatophyta</taxon>
        <taxon>Magnoliopsida</taxon>
        <taxon>eudicotyledons</taxon>
        <taxon>Gunneridae</taxon>
        <taxon>Pentapetalae</taxon>
        <taxon>rosids</taxon>
        <taxon>malvids</taxon>
        <taxon>Brassicales</taxon>
        <taxon>Brassicaceae</taxon>
        <taxon>Brassiceae</taxon>
        <taxon>Brassica</taxon>
    </lineage>
</organism>
<proteinExistence type="predicted"/>
<evidence type="ECO:0000313" key="2">
    <source>
        <dbReference type="Proteomes" id="UP000028999"/>
    </source>
</evidence>
<accession>A0A078FTH5</accession>
<keyword evidence="2" id="KW-1185">Reference proteome</keyword>
<protein>
    <submittedName>
        <fullName evidence="1">BnaA09g28760D protein</fullName>
    </submittedName>
</protein>
<evidence type="ECO:0000313" key="1">
    <source>
        <dbReference type="EMBL" id="CDY16142.1"/>
    </source>
</evidence>
<dbReference type="Gramene" id="CDY16142">
    <property type="protein sequence ID" value="CDY16142"/>
    <property type="gene ID" value="GSBRNA2T00090577001"/>
</dbReference>
<gene>
    <name evidence="1" type="primary">BnaA09g28760D</name>
    <name evidence="1" type="ORF">GSBRNA2T00090577001</name>
</gene>